<name>A0A813FA12_POLGL</name>
<reference evidence="2" key="1">
    <citation type="submission" date="2021-02" db="EMBL/GenBank/DDBJ databases">
        <authorList>
            <person name="Dougan E. K."/>
            <person name="Rhodes N."/>
            <person name="Thang M."/>
            <person name="Chan C."/>
        </authorList>
    </citation>
    <scope>NUCLEOTIDE SEQUENCE</scope>
</reference>
<dbReference type="OrthoDB" id="10293665at2759"/>
<proteinExistence type="predicted"/>
<dbReference type="CDD" id="cd17039">
    <property type="entry name" value="Ubl_ubiquitin_like"/>
    <property type="match status" value="1"/>
</dbReference>
<gene>
    <name evidence="2" type="ORF">PGLA1383_LOCUS27189</name>
</gene>
<evidence type="ECO:0000313" key="2">
    <source>
        <dbReference type="EMBL" id="CAE8609363.1"/>
    </source>
</evidence>
<evidence type="ECO:0000313" key="3">
    <source>
        <dbReference type="Proteomes" id="UP000654075"/>
    </source>
</evidence>
<organism evidence="2 3">
    <name type="scientific">Polarella glacialis</name>
    <name type="common">Dinoflagellate</name>
    <dbReference type="NCBI Taxonomy" id="89957"/>
    <lineage>
        <taxon>Eukaryota</taxon>
        <taxon>Sar</taxon>
        <taxon>Alveolata</taxon>
        <taxon>Dinophyceae</taxon>
        <taxon>Suessiales</taxon>
        <taxon>Suessiaceae</taxon>
        <taxon>Polarella</taxon>
    </lineage>
</organism>
<feature type="compositionally biased region" description="Basic and acidic residues" evidence="1">
    <location>
        <begin position="260"/>
        <end position="280"/>
    </location>
</feature>
<dbReference type="EMBL" id="CAJNNV010024293">
    <property type="protein sequence ID" value="CAE8609363.1"/>
    <property type="molecule type" value="Genomic_DNA"/>
</dbReference>
<comment type="caution">
    <text evidence="2">The sequence shown here is derived from an EMBL/GenBank/DDBJ whole genome shotgun (WGS) entry which is preliminary data.</text>
</comment>
<evidence type="ECO:0000256" key="1">
    <source>
        <dbReference type="SAM" id="MobiDB-lite"/>
    </source>
</evidence>
<protein>
    <recommendedName>
        <fullName evidence="4">Ubiquitin-like domain-containing protein</fullName>
    </recommendedName>
</protein>
<evidence type="ECO:0008006" key="4">
    <source>
        <dbReference type="Google" id="ProtNLM"/>
    </source>
</evidence>
<feature type="compositionally biased region" description="Polar residues" evidence="1">
    <location>
        <begin position="96"/>
        <end position="107"/>
    </location>
</feature>
<feature type="compositionally biased region" description="Low complexity" evidence="1">
    <location>
        <begin position="28"/>
        <end position="38"/>
    </location>
</feature>
<feature type="region of interest" description="Disordered" evidence="1">
    <location>
        <begin position="12"/>
        <end position="146"/>
    </location>
</feature>
<accession>A0A813FA12</accession>
<keyword evidence="3" id="KW-1185">Reference proteome</keyword>
<feature type="region of interest" description="Disordered" evidence="1">
    <location>
        <begin position="219"/>
        <end position="280"/>
    </location>
</feature>
<dbReference type="AlphaFoldDB" id="A0A813FA12"/>
<dbReference type="Proteomes" id="UP000654075">
    <property type="component" value="Unassembled WGS sequence"/>
</dbReference>
<sequence length="561" mass="61694">MGAPLYGVVIRQPMATSSQALTRPMTASPLSRSSSSLRNTGSVKGVAHKTEVCPTPMTPVIRRPQSAPFQRAPQPTPLGNRRPLWRPAPASPASPVLQTTPSFSSGNILRAASQEGASSEEEGEAGRNGTAKAAQIQPGGARPWHVPDGQIEELVRTMKEDAAPSSSSDWSRRVVSPSSANRAVYMVPGRVRRPFAHEACGDHSGPNSWTASELGAAMKEAADSPVVQREEDAKQPLDTTMPPSNGVRWTHAGSEEQEQEQAKEAERRTREDKAKETEDEKHVLNFFKRFPEASSGPILPNSADMSAAASNSKRLHRCASTPAARRVASAGGSAASGTRLSAHELVDLTVRFVDNSHTILLRLDPDLRIGPDAPPHGQVRPDWKPGWAESLKGVIEEISGIPVSSQVLFCHKCKMGIDRYTLRSYNATLNGTEIQVRLQRGISFSREGVLPMQSCTLKWQRQQKKRAEFADRQKAISQGDARRHAMPKWQPPMSSPYFEFARRGTEGVFAYSEGEPPVRVQLYGDPFMRFADCHTWRPDEGKQEWDRIRNGQTYTQALQFV</sequence>